<name>A0A1F6FNS1_9BACT</name>
<dbReference type="PANTHER" id="PTHR23389">
    <property type="entry name" value="CHROMOSOME TRANSMISSION FIDELITY FACTOR 18"/>
    <property type="match status" value="1"/>
</dbReference>
<dbReference type="Pfam" id="PF03120">
    <property type="entry name" value="OB_DNA_ligase"/>
    <property type="match status" value="1"/>
</dbReference>
<feature type="domain" description="NAD-dependent DNA ligase N-terminal" evidence="14">
    <location>
        <begin position="5"/>
        <end position="450"/>
    </location>
</feature>
<evidence type="ECO:0000256" key="6">
    <source>
        <dbReference type="ARBA" id="ARBA00022723"/>
    </source>
</evidence>
<dbReference type="InterPro" id="IPR033136">
    <property type="entry name" value="DNA_ligase_CS"/>
</dbReference>
<dbReference type="SUPFAM" id="SSF50249">
    <property type="entry name" value="Nucleic acid-binding proteins"/>
    <property type="match status" value="1"/>
</dbReference>
<dbReference type="SUPFAM" id="SSF47781">
    <property type="entry name" value="RuvA domain 2-like"/>
    <property type="match status" value="1"/>
</dbReference>
<evidence type="ECO:0000256" key="12">
    <source>
        <dbReference type="ARBA" id="ARBA00034005"/>
    </source>
</evidence>
<evidence type="ECO:0000256" key="9">
    <source>
        <dbReference type="ARBA" id="ARBA00022842"/>
    </source>
</evidence>
<dbReference type="PANTHER" id="PTHR23389:SF9">
    <property type="entry name" value="DNA LIGASE"/>
    <property type="match status" value="1"/>
</dbReference>
<keyword evidence="9" id="KW-0460">Magnesium</keyword>
<dbReference type="PROSITE" id="PS01056">
    <property type="entry name" value="DNA_LIGASE_N2"/>
    <property type="match status" value="1"/>
</dbReference>
<dbReference type="CDD" id="cd00114">
    <property type="entry name" value="LIGANc"/>
    <property type="match status" value="1"/>
</dbReference>
<evidence type="ECO:0000256" key="2">
    <source>
        <dbReference type="ARBA" id="ARBA00012722"/>
    </source>
</evidence>
<proteinExistence type="inferred from homology"/>
<dbReference type="Pfam" id="PF01653">
    <property type="entry name" value="DNA_ligase_aden"/>
    <property type="match status" value="1"/>
</dbReference>
<evidence type="ECO:0000259" key="14">
    <source>
        <dbReference type="SMART" id="SM00532"/>
    </source>
</evidence>
<dbReference type="EMBL" id="MFMO01000025">
    <property type="protein sequence ID" value="OGG87507.1"/>
    <property type="molecule type" value="Genomic_DNA"/>
</dbReference>
<evidence type="ECO:0000313" key="16">
    <source>
        <dbReference type="Proteomes" id="UP000177968"/>
    </source>
</evidence>
<organism evidence="15 16">
    <name type="scientific">Candidatus Kaiserbacteria bacterium RIFCSPLOWO2_12_FULL_50_28</name>
    <dbReference type="NCBI Taxonomy" id="1798527"/>
    <lineage>
        <taxon>Bacteria</taxon>
        <taxon>Candidatus Kaiseribacteriota</taxon>
    </lineage>
</organism>
<comment type="catalytic activity">
    <reaction evidence="12">
        <text>NAD(+) + (deoxyribonucleotide)n-3'-hydroxyl + 5'-phospho-(deoxyribonucleotide)m = (deoxyribonucleotide)n+m + AMP + beta-nicotinamide D-nucleotide.</text>
        <dbReference type="EC" id="6.5.1.2"/>
    </reaction>
</comment>
<keyword evidence="7" id="KW-0227">DNA damage</keyword>
<dbReference type="NCBIfam" id="TIGR00575">
    <property type="entry name" value="dnlj"/>
    <property type="match status" value="1"/>
</dbReference>
<dbReference type="InterPro" id="IPR013840">
    <property type="entry name" value="DNAligase_N"/>
</dbReference>
<keyword evidence="5" id="KW-0235">DNA replication</keyword>
<keyword evidence="8" id="KW-0862">Zinc</keyword>
<sequence length="489" mass="54766">MISKEIRTRYEKLKGTIHHHRRLYHVYDREEISAEALDSLKHELAEIEGRYPGLITPDSPSQRVAGKPLPGFKKVRHTVPQWSFNDAFTPDEVRAFDARLKRFLIGVGVAQKPRYLCELKIDGLKIVLTYKNGFLKTAATRGDGLIGEDVTHNVKPIEAVPLSLTRSVDIVVEGEVWMGSKALEELNRARKKTGESPFANPRNAAAGSIRQLDPRIAASRKLDVFIYDIAYTSEAFPATQEEELDYMQKLGFKVNPHHALAPTIEEAIRFWEKWKERGGSRDYWVDGVVIKVNERTLEEKLGYTGKAPRFAIAFKFPAEQATTVVEDIVLQVGRTGVLTPVAHLKPVLVAGSVVSRATLHNEDEIKRLDVRIGDTVVLQKAGDVIPDIVEVVKSMRTGREKSHKWPTRVAACGEDDRIERIPGAAAWRCVNPDSPARRRRAFEYFVSKKALCIDGMGGKIASHLLDKGLVQSFDDVFTLTEGDFLTLPG</sequence>
<reference evidence="15 16" key="1">
    <citation type="journal article" date="2016" name="Nat. Commun.">
        <title>Thousands of microbial genomes shed light on interconnected biogeochemical processes in an aquifer system.</title>
        <authorList>
            <person name="Anantharaman K."/>
            <person name="Brown C.T."/>
            <person name="Hug L.A."/>
            <person name="Sharon I."/>
            <person name="Castelle C.J."/>
            <person name="Probst A.J."/>
            <person name="Thomas B.C."/>
            <person name="Singh A."/>
            <person name="Wilkins M.J."/>
            <person name="Karaoz U."/>
            <person name="Brodie E.L."/>
            <person name="Williams K.H."/>
            <person name="Hubbard S.S."/>
            <person name="Banfield J.F."/>
        </authorList>
    </citation>
    <scope>NUCLEOTIDE SEQUENCE [LARGE SCALE GENOMIC DNA]</scope>
</reference>
<dbReference type="GO" id="GO:0005829">
    <property type="term" value="C:cytosol"/>
    <property type="evidence" value="ECO:0007669"/>
    <property type="project" value="TreeGrafter"/>
</dbReference>
<comment type="cofactor">
    <cofactor evidence="1">
        <name>Mg(2+)</name>
        <dbReference type="ChEBI" id="CHEBI:18420"/>
    </cofactor>
</comment>
<dbReference type="AlphaFoldDB" id="A0A1F6FNS1"/>
<dbReference type="SMART" id="SM00532">
    <property type="entry name" value="LIGANc"/>
    <property type="match status" value="1"/>
</dbReference>
<evidence type="ECO:0000256" key="4">
    <source>
        <dbReference type="ARBA" id="ARBA00022598"/>
    </source>
</evidence>
<dbReference type="HAMAP" id="MF_01588">
    <property type="entry name" value="DNA_ligase_A"/>
    <property type="match status" value="1"/>
</dbReference>
<dbReference type="Gene3D" id="1.10.287.610">
    <property type="entry name" value="Helix hairpin bin"/>
    <property type="match status" value="1"/>
</dbReference>
<evidence type="ECO:0000313" key="15">
    <source>
        <dbReference type="EMBL" id="OGG87507.1"/>
    </source>
</evidence>
<dbReference type="InterPro" id="IPR012340">
    <property type="entry name" value="NA-bd_OB-fold"/>
</dbReference>
<dbReference type="InterPro" id="IPR010994">
    <property type="entry name" value="RuvA_2-like"/>
</dbReference>
<dbReference type="Gene3D" id="3.30.470.30">
    <property type="entry name" value="DNA ligase/mRNA capping enzyme"/>
    <property type="match status" value="1"/>
</dbReference>
<gene>
    <name evidence="15" type="ORF">A3H15_01835</name>
</gene>
<dbReference type="InterPro" id="IPR004150">
    <property type="entry name" value="NAD_DNA_ligase_OB"/>
</dbReference>
<dbReference type="GO" id="GO:0003911">
    <property type="term" value="F:DNA ligase (NAD+) activity"/>
    <property type="evidence" value="ECO:0007669"/>
    <property type="project" value="UniProtKB-EC"/>
</dbReference>
<dbReference type="EC" id="6.5.1.2" evidence="2"/>
<evidence type="ECO:0000256" key="5">
    <source>
        <dbReference type="ARBA" id="ARBA00022705"/>
    </source>
</evidence>
<dbReference type="GO" id="GO:0046872">
    <property type="term" value="F:metal ion binding"/>
    <property type="evidence" value="ECO:0007669"/>
    <property type="project" value="UniProtKB-KW"/>
</dbReference>
<dbReference type="InterPro" id="IPR013839">
    <property type="entry name" value="DNAligase_adenylation"/>
</dbReference>
<keyword evidence="11" id="KW-0234">DNA repair</keyword>
<dbReference type="Gene3D" id="1.10.150.20">
    <property type="entry name" value="5' to 3' exonuclease, C-terminal subdomain"/>
    <property type="match status" value="1"/>
</dbReference>
<dbReference type="Proteomes" id="UP000177968">
    <property type="component" value="Unassembled WGS sequence"/>
</dbReference>
<dbReference type="GO" id="GO:0006260">
    <property type="term" value="P:DNA replication"/>
    <property type="evidence" value="ECO:0007669"/>
    <property type="project" value="UniProtKB-KW"/>
</dbReference>
<comment type="similarity">
    <text evidence="13">Belongs to the NAD-dependent DNA ligase family. LigA subfamily.</text>
</comment>
<evidence type="ECO:0000256" key="7">
    <source>
        <dbReference type="ARBA" id="ARBA00022763"/>
    </source>
</evidence>
<comment type="caution">
    <text evidence="15">The sequence shown here is derived from an EMBL/GenBank/DDBJ whole genome shotgun (WGS) entry which is preliminary data.</text>
</comment>
<evidence type="ECO:0000256" key="8">
    <source>
        <dbReference type="ARBA" id="ARBA00022833"/>
    </source>
</evidence>
<evidence type="ECO:0000256" key="10">
    <source>
        <dbReference type="ARBA" id="ARBA00023027"/>
    </source>
</evidence>
<keyword evidence="4 15" id="KW-0436">Ligase</keyword>
<dbReference type="GO" id="GO:0006281">
    <property type="term" value="P:DNA repair"/>
    <property type="evidence" value="ECO:0007669"/>
    <property type="project" value="UniProtKB-KW"/>
</dbReference>
<feature type="non-terminal residue" evidence="15">
    <location>
        <position position="489"/>
    </location>
</feature>
<dbReference type="Gene3D" id="2.40.50.140">
    <property type="entry name" value="Nucleic acid-binding proteins"/>
    <property type="match status" value="1"/>
</dbReference>
<protein>
    <recommendedName>
        <fullName evidence="3">DNA ligase</fullName>
        <ecNumber evidence="2">6.5.1.2</ecNumber>
    </recommendedName>
</protein>
<evidence type="ECO:0000256" key="13">
    <source>
        <dbReference type="ARBA" id="ARBA00060881"/>
    </source>
</evidence>
<accession>A0A1F6FNS1</accession>
<dbReference type="SUPFAM" id="SSF56091">
    <property type="entry name" value="DNA ligase/mRNA capping enzyme, catalytic domain"/>
    <property type="match status" value="1"/>
</dbReference>
<keyword evidence="6" id="KW-0479">Metal-binding</keyword>
<dbReference type="InterPro" id="IPR001679">
    <property type="entry name" value="DNA_ligase"/>
</dbReference>
<evidence type="ECO:0000256" key="1">
    <source>
        <dbReference type="ARBA" id="ARBA00001946"/>
    </source>
</evidence>
<dbReference type="FunFam" id="2.40.50.140:FF:000012">
    <property type="entry name" value="DNA ligase"/>
    <property type="match status" value="1"/>
</dbReference>
<evidence type="ECO:0000256" key="3">
    <source>
        <dbReference type="ARBA" id="ARBA00013308"/>
    </source>
</evidence>
<keyword evidence="10" id="KW-0520">NAD</keyword>
<evidence type="ECO:0000256" key="11">
    <source>
        <dbReference type="ARBA" id="ARBA00023204"/>
    </source>
</evidence>
<dbReference type="NCBIfam" id="NF005932">
    <property type="entry name" value="PRK07956.1"/>
    <property type="match status" value="1"/>
</dbReference>